<name>X1KAF1_9ZZZZ</name>
<reference evidence="1" key="1">
    <citation type="journal article" date="2014" name="Front. Microbiol.">
        <title>High frequency of phylogenetically diverse reductive dehalogenase-homologous genes in deep subseafloor sedimentary metagenomes.</title>
        <authorList>
            <person name="Kawai M."/>
            <person name="Futagami T."/>
            <person name="Toyoda A."/>
            <person name="Takaki Y."/>
            <person name="Nishi S."/>
            <person name="Hori S."/>
            <person name="Arai W."/>
            <person name="Tsubouchi T."/>
            <person name="Morono Y."/>
            <person name="Uchiyama I."/>
            <person name="Ito T."/>
            <person name="Fujiyama A."/>
            <person name="Inagaki F."/>
            <person name="Takami H."/>
        </authorList>
    </citation>
    <scope>NUCLEOTIDE SEQUENCE</scope>
    <source>
        <strain evidence="1">Expedition CK06-06</strain>
    </source>
</reference>
<protein>
    <submittedName>
        <fullName evidence="1">Uncharacterized protein</fullName>
    </submittedName>
</protein>
<feature type="non-terminal residue" evidence="1">
    <location>
        <position position="1"/>
    </location>
</feature>
<evidence type="ECO:0000313" key="1">
    <source>
        <dbReference type="EMBL" id="GAH90610.1"/>
    </source>
</evidence>
<dbReference type="EMBL" id="BARV01002262">
    <property type="protein sequence ID" value="GAH90610.1"/>
    <property type="molecule type" value="Genomic_DNA"/>
</dbReference>
<organism evidence="1">
    <name type="scientific">marine sediment metagenome</name>
    <dbReference type="NCBI Taxonomy" id="412755"/>
    <lineage>
        <taxon>unclassified sequences</taxon>
        <taxon>metagenomes</taxon>
        <taxon>ecological metagenomes</taxon>
    </lineage>
</organism>
<sequence length="50" mass="5810">KPNPNKEEEKVKKQAKEELDKFMKREGGGLYKCMNEVLEEAVKIKTKDIS</sequence>
<comment type="caution">
    <text evidence="1">The sequence shown here is derived from an EMBL/GenBank/DDBJ whole genome shotgun (WGS) entry which is preliminary data.</text>
</comment>
<accession>X1KAF1</accession>
<dbReference type="AlphaFoldDB" id="X1KAF1"/>
<gene>
    <name evidence="1" type="ORF">S06H3_05959</name>
</gene>
<proteinExistence type="predicted"/>